<evidence type="ECO:0000313" key="4">
    <source>
        <dbReference type="EMBL" id="CAF3820250.1"/>
    </source>
</evidence>
<protein>
    <submittedName>
        <fullName evidence="2">Uncharacterized protein</fullName>
    </submittedName>
</protein>
<proteinExistence type="predicted"/>
<evidence type="ECO:0000256" key="1">
    <source>
        <dbReference type="SAM" id="Phobius"/>
    </source>
</evidence>
<dbReference type="Proteomes" id="UP000677228">
    <property type="component" value="Unassembled WGS sequence"/>
</dbReference>
<dbReference type="Proteomes" id="UP000682733">
    <property type="component" value="Unassembled WGS sequence"/>
</dbReference>
<dbReference type="OrthoDB" id="49113at2759"/>
<accession>A0A814KK65</accession>
<dbReference type="AlphaFoldDB" id="A0A814KK65"/>
<dbReference type="EMBL" id="CAJNOK010011428">
    <property type="protein sequence ID" value="CAF1139988.1"/>
    <property type="molecule type" value="Genomic_DNA"/>
</dbReference>
<evidence type="ECO:0000313" key="3">
    <source>
        <dbReference type="EMBL" id="CAF1139988.1"/>
    </source>
</evidence>
<dbReference type="EMBL" id="CAJOBC010004239">
    <property type="protein sequence ID" value="CAF3820250.1"/>
    <property type="molecule type" value="Genomic_DNA"/>
</dbReference>
<keyword evidence="6" id="KW-1185">Reference proteome</keyword>
<dbReference type="Proteomes" id="UP000663829">
    <property type="component" value="Unassembled WGS sequence"/>
</dbReference>
<name>A0A814KK65_9BILA</name>
<evidence type="ECO:0000313" key="6">
    <source>
        <dbReference type="Proteomes" id="UP000663829"/>
    </source>
</evidence>
<evidence type="ECO:0000313" key="5">
    <source>
        <dbReference type="EMBL" id="CAF3933853.1"/>
    </source>
</evidence>
<dbReference type="EMBL" id="CAJOBA010025972">
    <property type="protein sequence ID" value="CAF3933853.1"/>
    <property type="molecule type" value="Genomic_DNA"/>
</dbReference>
<evidence type="ECO:0000313" key="2">
    <source>
        <dbReference type="EMBL" id="CAF1050660.1"/>
    </source>
</evidence>
<keyword evidence="1" id="KW-0472">Membrane</keyword>
<organism evidence="2 6">
    <name type="scientific">Didymodactylos carnosus</name>
    <dbReference type="NCBI Taxonomy" id="1234261"/>
    <lineage>
        <taxon>Eukaryota</taxon>
        <taxon>Metazoa</taxon>
        <taxon>Spiralia</taxon>
        <taxon>Gnathifera</taxon>
        <taxon>Rotifera</taxon>
        <taxon>Eurotatoria</taxon>
        <taxon>Bdelloidea</taxon>
        <taxon>Philodinida</taxon>
        <taxon>Philodinidae</taxon>
        <taxon>Didymodactylos</taxon>
    </lineage>
</organism>
<comment type="caution">
    <text evidence="2">The sequence shown here is derived from an EMBL/GenBank/DDBJ whole genome shotgun (WGS) entry which is preliminary data.</text>
</comment>
<gene>
    <name evidence="2" type="ORF">GPM918_LOCUS16266</name>
    <name evidence="3" type="ORF">OVA965_LOCUS21078</name>
    <name evidence="4" type="ORF">SRO942_LOCUS16266</name>
    <name evidence="5" type="ORF">TMI583_LOCUS21643</name>
</gene>
<feature type="transmembrane region" description="Helical" evidence="1">
    <location>
        <begin position="20"/>
        <end position="43"/>
    </location>
</feature>
<dbReference type="EMBL" id="CAJNOQ010004239">
    <property type="protein sequence ID" value="CAF1050660.1"/>
    <property type="molecule type" value="Genomic_DNA"/>
</dbReference>
<keyword evidence="1" id="KW-0812">Transmembrane</keyword>
<reference evidence="2" key="1">
    <citation type="submission" date="2021-02" db="EMBL/GenBank/DDBJ databases">
        <authorList>
            <person name="Nowell W R."/>
        </authorList>
    </citation>
    <scope>NUCLEOTIDE SEQUENCE</scope>
</reference>
<dbReference type="Proteomes" id="UP000681722">
    <property type="component" value="Unassembled WGS sequence"/>
</dbReference>
<sequence length="328" mass="37415">MSNHTATTITVDRPDSSSKVGLAVGIIVAFLIIGSIFIYFIWFKRRKRSSESKIPRPLPAVKLPTTTAIHKPVLKVDTTPKLAPSKAPTPPVDIRLPPISSYSPAPRVLFHKPPSSIRYPCRLTISDEYVKSLTQLRPYLNTRYKGGYCYCTKHYPNDRSDTDLKAGSTYAVPRGWTAYLINVDPVFAKVKNIWAEWYTCYYGTTVNKLQMILRNRFIPFHGDMLLGGELFTTHLDDKEHCHTSPSIKYASDQYFSPRTIFTTSDNHVYYIQVVLQCKQAPDSVIPGYKYINNDVIPNNHVEWKSAARSSVLPHKLLIRVLERDTEKY</sequence>
<keyword evidence="1" id="KW-1133">Transmembrane helix</keyword>